<feature type="compositionally biased region" description="Acidic residues" evidence="1">
    <location>
        <begin position="175"/>
        <end position="185"/>
    </location>
</feature>
<organism evidence="2 3">
    <name type="scientific">Lithospermum erythrorhizon</name>
    <name type="common">Purple gromwell</name>
    <name type="synonym">Lithospermum officinale var. erythrorhizon</name>
    <dbReference type="NCBI Taxonomy" id="34254"/>
    <lineage>
        <taxon>Eukaryota</taxon>
        <taxon>Viridiplantae</taxon>
        <taxon>Streptophyta</taxon>
        <taxon>Embryophyta</taxon>
        <taxon>Tracheophyta</taxon>
        <taxon>Spermatophyta</taxon>
        <taxon>Magnoliopsida</taxon>
        <taxon>eudicotyledons</taxon>
        <taxon>Gunneridae</taxon>
        <taxon>Pentapetalae</taxon>
        <taxon>asterids</taxon>
        <taxon>lamiids</taxon>
        <taxon>Boraginales</taxon>
        <taxon>Boraginaceae</taxon>
        <taxon>Boraginoideae</taxon>
        <taxon>Lithospermeae</taxon>
        <taxon>Lithospermum</taxon>
    </lineage>
</organism>
<dbReference type="Proteomes" id="UP001454036">
    <property type="component" value="Unassembled WGS sequence"/>
</dbReference>
<protein>
    <submittedName>
        <fullName evidence="2">Uncharacterized protein</fullName>
    </submittedName>
</protein>
<gene>
    <name evidence="2" type="ORF">LIER_17115</name>
</gene>
<proteinExistence type="predicted"/>
<comment type="caution">
    <text evidence="2">The sequence shown here is derived from an EMBL/GenBank/DDBJ whole genome shotgun (WGS) entry which is preliminary data.</text>
</comment>
<feature type="region of interest" description="Disordered" evidence="1">
    <location>
        <begin position="175"/>
        <end position="199"/>
    </location>
</feature>
<accession>A0AAV3QCE7</accession>
<keyword evidence="3" id="KW-1185">Reference proteome</keyword>
<evidence type="ECO:0000313" key="3">
    <source>
        <dbReference type="Proteomes" id="UP001454036"/>
    </source>
</evidence>
<sequence>MLSKITQKNPNIMGILEEVGVMPTVATIGPYYPKLVREFIFNMTEDVDDHASANYHKVTFRNFTFDFSPRIINDYFGRANRDTTGYNLQLSNIVKVLMGGAINTWPDKELPSSKLGVHVVDVPLAPITDTGGALGSSIDGTVQLLRDDIRYLDGIIQSCLAIKFVLEASLRDLTGEDNDEDDADVDPTAGDSGVETPST</sequence>
<evidence type="ECO:0000256" key="1">
    <source>
        <dbReference type="SAM" id="MobiDB-lite"/>
    </source>
</evidence>
<evidence type="ECO:0000313" key="2">
    <source>
        <dbReference type="EMBL" id="GAA0160596.1"/>
    </source>
</evidence>
<dbReference type="EMBL" id="BAABME010003930">
    <property type="protein sequence ID" value="GAA0160596.1"/>
    <property type="molecule type" value="Genomic_DNA"/>
</dbReference>
<name>A0AAV3QCE7_LITER</name>
<dbReference type="AlphaFoldDB" id="A0AAV3QCE7"/>
<reference evidence="2 3" key="1">
    <citation type="submission" date="2024-01" db="EMBL/GenBank/DDBJ databases">
        <title>The complete chloroplast genome sequence of Lithospermum erythrorhizon: insights into the phylogenetic relationship among Boraginaceae species and the maternal lineages of purple gromwells.</title>
        <authorList>
            <person name="Okada T."/>
            <person name="Watanabe K."/>
        </authorList>
    </citation>
    <scope>NUCLEOTIDE SEQUENCE [LARGE SCALE GENOMIC DNA]</scope>
</reference>